<dbReference type="GO" id="GO:0016887">
    <property type="term" value="F:ATP hydrolysis activity"/>
    <property type="evidence" value="ECO:0007669"/>
    <property type="project" value="InterPro"/>
</dbReference>
<dbReference type="SUPFAM" id="SSF52540">
    <property type="entry name" value="P-loop containing nucleoside triphosphate hydrolases"/>
    <property type="match status" value="1"/>
</dbReference>
<feature type="domain" description="ATPase AAA-3" evidence="1">
    <location>
        <begin position="38"/>
        <end position="166"/>
    </location>
</feature>
<dbReference type="PIRSF" id="PIRSF002849">
    <property type="entry name" value="AAA_ATPase_chaperone_MoxR_prd"/>
    <property type="match status" value="1"/>
</dbReference>
<dbReference type="Pfam" id="PF17863">
    <property type="entry name" value="AAA_lid_2"/>
    <property type="match status" value="1"/>
</dbReference>
<dbReference type="InterPro" id="IPR050764">
    <property type="entry name" value="CbbQ/NirQ/NorQ/GpvN"/>
</dbReference>
<dbReference type="EMBL" id="AMFJ01000210">
    <property type="protein sequence ID" value="EKE29181.1"/>
    <property type="molecule type" value="Genomic_DNA"/>
</dbReference>
<dbReference type="Pfam" id="PF07726">
    <property type="entry name" value="AAA_3"/>
    <property type="match status" value="1"/>
</dbReference>
<dbReference type="Gene3D" id="3.40.50.300">
    <property type="entry name" value="P-loop containing nucleotide triphosphate hydrolases"/>
    <property type="match status" value="1"/>
</dbReference>
<dbReference type="InterPro" id="IPR041628">
    <property type="entry name" value="ChlI/MoxR_AAA_lid"/>
</dbReference>
<gene>
    <name evidence="3" type="ORF">ACD_2C00210G0009</name>
</gene>
<feature type="domain" description="ChlI/MoxR AAA lid" evidence="2">
    <location>
        <begin position="236"/>
        <end position="290"/>
    </location>
</feature>
<comment type="caution">
    <text evidence="3">The sequence shown here is derived from an EMBL/GenBank/DDBJ whole genome shotgun (WGS) entry which is preliminary data.</text>
</comment>
<accession>K2FDM3</accession>
<dbReference type="AlphaFoldDB" id="K2FDM3"/>
<evidence type="ECO:0000313" key="3">
    <source>
        <dbReference type="EMBL" id="EKE29181.1"/>
    </source>
</evidence>
<evidence type="ECO:0000259" key="1">
    <source>
        <dbReference type="Pfam" id="PF07726"/>
    </source>
</evidence>
<protein>
    <submittedName>
        <fullName evidence="3">Uncharacterized protein</fullName>
    </submittedName>
</protein>
<reference evidence="3" key="1">
    <citation type="journal article" date="2012" name="Science">
        <title>Fermentation, hydrogen, and sulfur metabolism in multiple uncultivated bacterial phyla.</title>
        <authorList>
            <person name="Wrighton K.C."/>
            <person name="Thomas B.C."/>
            <person name="Sharon I."/>
            <person name="Miller C.S."/>
            <person name="Castelle C.J."/>
            <person name="VerBerkmoes N.C."/>
            <person name="Wilkins M.J."/>
            <person name="Hettich R.L."/>
            <person name="Lipton M.S."/>
            <person name="Williams K.H."/>
            <person name="Long P.E."/>
            <person name="Banfield J.F."/>
        </authorList>
    </citation>
    <scope>NUCLEOTIDE SEQUENCE [LARGE SCALE GENOMIC DNA]</scope>
</reference>
<dbReference type="InterPro" id="IPR011703">
    <property type="entry name" value="ATPase_AAA-3"/>
</dbReference>
<organism evidence="3">
    <name type="scientific">uncultured bacterium</name>
    <name type="common">gcode 4</name>
    <dbReference type="NCBI Taxonomy" id="1234023"/>
    <lineage>
        <taxon>Bacteria</taxon>
        <taxon>environmental samples</taxon>
    </lineage>
</organism>
<proteinExistence type="predicted"/>
<dbReference type="PANTHER" id="PTHR42759">
    <property type="entry name" value="MOXR FAMILY PROTEIN"/>
    <property type="match status" value="1"/>
</dbReference>
<sequence length="311" mass="37787">MKDVTGVFAEFENQFLPYVYWKRDVSRLFQIALLIKWHIIIEDFPWIGKTTIAKAFSKLIWFDFSRIQWTSDTLPQDIIWWEVYDFSSKAFDIRKWPIFKQLVLIDEINRMHPKTQSAFLQCMEEKRISISWIEYELPDNHMIIATQNPVEYSWTFPLPEAQKDRFSCVIRIWYPSSIVQREIILDSKFENLNEWIDSLNQVLDTDELRNAQNMVSKVYIKDELVDKILKFADWSRNEELLYYWISPRWLNILIMAMKANAFLEWRDYVIPEDWREILISFLYHRVLVRDELSSKAKISEMLTQKYSEFLW</sequence>
<name>K2FDM3_9BACT</name>
<dbReference type="InterPro" id="IPR027417">
    <property type="entry name" value="P-loop_NTPase"/>
</dbReference>
<evidence type="ECO:0000259" key="2">
    <source>
        <dbReference type="Pfam" id="PF17863"/>
    </source>
</evidence>
<dbReference type="PANTHER" id="PTHR42759:SF1">
    <property type="entry name" value="MAGNESIUM-CHELATASE SUBUNIT CHLD"/>
    <property type="match status" value="1"/>
</dbReference>
<dbReference type="Gene3D" id="1.10.8.80">
    <property type="entry name" value="Magnesium chelatase subunit I, C-Terminal domain"/>
    <property type="match status" value="1"/>
</dbReference>
<dbReference type="GO" id="GO:0005524">
    <property type="term" value="F:ATP binding"/>
    <property type="evidence" value="ECO:0007669"/>
    <property type="project" value="InterPro"/>
</dbReference>